<dbReference type="SMART" id="SM00420">
    <property type="entry name" value="HTH_DEOR"/>
    <property type="match status" value="1"/>
</dbReference>
<dbReference type="InterPro" id="IPR050313">
    <property type="entry name" value="Carb_Metab_HTH_regulators"/>
</dbReference>
<accession>A0A2S9IU64</accession>
<dbReference type="Pfam" id="PF00455">
    <property type="entry name" value="DeoRC"/>
    <property type="match status" value="1"/>
</dbReference>
<evidence type="ECO:0000256" key="1">
    <source>
        <dbReference type="ARBA" id="ARBA00022491"/>
    </source>
</evidence>
<dbReference type="InterPro" id="IPR037171">
    <property type="entry name" value="NagB/RpiA_transferase-like"/>
</dbReference>
<dbReference type="PROSITE" id="PS51000">
    <property type="entry name" value="HTH_DEOR_2"/>
    <property type="match status" value="1"/>
</dbReference>
<dbReference type="Proteomes" id="UP000239434">
    <property type="component" value="Unassembled WGS sequence"/>
</dbReference>
<keyword evidence="1" id="KW-0678">Repressor</keyword>
<dbReference type="PANTHER" id="PTHR30363">
    <property type="entry name" value="HTH-TYPE TRANSCRIPTIONAL REGULATOR SRLR-RELATED"/>
    <property type="match status" value="1"/>
</dbReference>
<evidence type="ECO:0000259" key="5">
    <source>
        <dbReference type="PROSITE" id="PS51000"/>
    </source>
</evidence>
<dbReference type="RefSeq" id="WP_105741693.1">
    <property type="nucleotide sequence ID" value="NZ_PVBR01000005.1"/>
</dbReference>
<dbReference type="PRINTS" id="PR00037">
    <property type="entry name" value="HTHLACR"/>
</dbReference>
<keyword evidence="2" id="KW-0805">Transcription regulation</keyword>
<protein>
    <submittedName>
        <fullName evidence="6">DeoR family transcriptional regulator</fullName>
    </submittedName>
</protein>
<organism evidence="6 7">
    <name type="scientific">Phyllobacterium phragmitis</name>
    <dbReference type="NCBI Taxonomy" id="2670329"/>
    <lineage>
        <taxon>Bacteria</taxon>
        <taxon>Pseudomonadati</taxon>
        <taxon>Pseudomonadota</taxon>
        <taxon>Alphaproteobacteria</taxon>
        <taxon>Hyphomicrobiales</taxon>
        <taxon>Phyllobacteriaceae</taxon>
        <taxon>Phyllobacterium</taxon>
    </lineage>
</organism>
<dbReference type="Gene3D" id="1.10.10.10">
    <property type="entry name" value="Winged helix-like DNA-binding domain superfamily/Winged helix DNA-binding domain"/>
    <property type="match status" value="1"/>
</dbReference>
<gene>
    <name evidence="6" type="ORF">C5748_08540</name>
</gene>
<dbReference type="SUPFAM" id="SSF100950">
    <property type="entry name" value="NagB/RpiA/CoA transferase-like"/>
    <property type="match status" value="1"/>
</dbReference>
<evidence type="ECO:0000313" key="6">
    <source>
        <dbReference type="EMBL" id="PRD44072.1"/>
    </source>
</evidence>
<dbReference type="AlphaFoldDB" id="A0A2S9IU64"/>
<sequence>MHVDARLCMIEDDSVTTSDFLVQERQARIREKLAASGRVLAGDLAVEFSVSEDTIRRDLREMAAAGLCQRVYGGALAPIPPTAPFMERVTDQPERKRALARAAARSIEPAMLVFLDASSTNLAIAEEISASFGVTVATNAPRIATALMESVDVILIGGMVDRRVGGAVGGKASSDAGLLRPDLCILGACGVDAEAGITAFQLEDAEFKRMIARRSRAVMTTATVKKLGTAAPYDVIGIAECERLVVEHDADGEAIRDIVALGVEIIRADKI</sequence>
<dbReference type="GO" id="GO:0003677">
    <property type="term" value="F:DNA binding"/>
    <property type="evidence" value="ECO:0007669"/>
    <property type="project" value="UniProtKB-KW"/>
</dbReference>
<keyword evidence="4" id="KW-0804">Transcription</keyword>
<reference evidence="6 7" key="1">
    <citation type="submission" date="2018-02" db="EMBL/GenBank/DDBJ databases">
        <title>The draft genome of Phyllobacterium sp. 1N-3.</title>
        <authorList>
            <person name="Liu L."/>
            <person name="Li L."/>
            <person name="Zhang X."/>
            <person name="Wang T."/>
            <person name="Liang L."/>
        </authorList>
    </citation>
    <scope>NUCLEOTIDE SEQUENCE [LARGE SCALE GENOMIC DNA]</scope>
    <source>
        <strain evidence="6 7">1N-3</strain>
    </source>
</reference>
<comment type="caution">
    <text evidence="6">The sequence shown here is derived from an EMBL/GenBank/DDBJ whole genome shotgun (WGS) entry which is preliminary data.</text>
</comment>
<dbReference type="PANTHER" id="PTHR30363:SF4">
    <property type="entry name" value="GLYCEROL-3-PHOSPHATE REGULON REPRESSOR"/>
    <property type="match status" value="1"/>
</dbReference>
<dbReference type="GO" id="GO:0003700">
    <property type="term" value="F:DNA-binding transcription factor activity"/>
    <property type="evidence" value="ECO:0007669"/>
    <property type="project" value="InterPro"/>
</dbReference>
<name>A0A2S9IU64_9HYPH</name>
<dbReference type="InterPro" id="IPR036390">
    <property type="entry name" value="WH_DNA-bd_sf"/>
</dbReference>
<evidence type="ECO:0000256" key="3">
    <source>
        <dbReference type="ARBA" id="ARBA00023125"/>
    </source>
</evidence>
<dbReference type="InterPro" id="IPR036388">
    <property type="entry name" value="WH-like_DNA-bd_sf"/>
</dbReference>
<dbReference type="SMART" id="SM01134">
    <property type="entry name" value="DeoRC"/>
    <property type="match status" value="1"/>
</dbReference>
<dbReference type="PROSITE" id="PS00894">
    <property type="entry name" value="HTH_DEOR_1"/>
    <property type="match status" value="1"/>
</dbReference>
<evidence type="ECO:0000256" key="4">
    <source>
        <dbReference type="ARBA" id="ARBA00023163"/>
    </source>
</evidence>
<feature type="domain" description="HTH deoR-type" evidence="5">
    <location>
        <begin position="22"/>
        <end position="77"/>
    </location>
</feature>
<keyword evidence="7" id="KW-1185">Reference proteome</keyword>
<evidence type="ECO:0000256" key="2">
    <source>
        <dbReference type="ARBA" id="ARBA00023015"/>
    </source>
</evidence>
<evidence type="ECO:0000313" key="7">
    <source>
        <dbReference type="Proteomes" id="UP000239434"/>
    </source>
</evidence>
<proteinExistence type="predicted"/>
<keyword evidence="3" id="KW-0238">DNA-binding</keyword>
<dbReference type="Pfam" id="PF08220">
    <property type="entry name" value="HTH_DeoR"/>
    <property type="match status" value="1"/>
</dbReference>
<dbReference type="EMBL" id="PVBR01000005">
    <property type="protein sequence ID" value="PRD44072.1"/>
    <property type="molecule type" value="Genomic_DNA"/>
</dbReference>
<dbReference type="InterPro" id="IPR014036">
    <property type="entry name" value="DeoR-like_C"/>
</dbReference>
<dbReference type="InterPro" id="IPR001034">
    <property type="entry name" value="DeoR_HTH"/>
</dbReference>
<dbReference type="SUPFAM" id="SSF46785">
    <property type="entry name" value="Winged helix' DNA-binding domain"/>
    <property type="match status" value="1"/>
</dbReference>
<dbReference type="InterPro" id="IPR018356">
    <property type="entry name" value="Tscrpt_reg_HTH_DeoR_CS"/>
</dbReference>